<gene>
    <name evidence="1" type="ORF">BO95DRAFT_61012</name>
</gene>
<proteinExistence type="predicted"/>
<protein>
    <submittedName>
        <fullName evidence="1">Uncharacterized protein</fullName>
    </submittedName>
</protein>
<accession>A0ACD1GG84</accession>
<reference evidence="1" key="1">
    <citation type="submission" date="2018-02" db="EMBL/GenBank/DDBJ databases">
        <title>The genomes of Aspergillus section Nigri reveals drivers in fungal speciation.</title>
        <authorList>
            <consortium name="DOE Joint Genome Institute"/>
            <person name="Vesth T.C."/>
            <person name="Nybo J."/>
            <person name="Theobald S."/>
            <person name="Brandl J."/>
            <person name="Frisvad J.C."/>
            <person name="Nielsen K.F."/>
            <person name="Lyhne E.K."/>
            <person name="Kogle M.E."/>
            <person name="Kuo A."/>
            <person name="Riley R."/>
            <person name="Clum A."/>
            <person name="Nolan M."/>
            <person name="Lipzen A."/>
            <person name="Salamov A."/>
            <person name="Henrissat B."/>
            <person name="Wiebenga A."/>
            <person name="De vries R.P."/>
            <person name="Grigoriev I.V."/>
            <person name="Mortensen U.H."/>
            <person name="Andersen M.R."/>
            <person name="Baker S.E."/>
        </authorList>
    </citation>
    <scope>NUCLEOTIDE SEQUENCE</scope>
    <source>
        <strain evidence="1">CBS 621.78</strain>
    </source>
</reference>
<name>A0ACD1GG84_9EURO</name>
<sequence length="171" mass="19507">MRKNPTSKLIATTMPFRNPPLLRARKKLELRKNTTVTFAKPSYQGRHQRRAPPRSCCHSTDPRRSDIVIKTALDPDQLQAFIIFPEPAESPTKTHFIIADAPAVLAHAERGEDQITNQNAINNYFIGLRAANIPDFRANINTILDELLETRLDYYPEDHILAFPPLLLRVD</sequence>
<organism evidence="1 2">
    <name type="scientific">Aspergillus brunneoviolaceus CBS 621.78</name>
    <dbReference type="NCBI Taxonomy" id="1450534"/>
    <lineage>
        <taxon>Eukaryota</taxon>
        <taxon>Fungi</taxon>
        <taxon>Dikarya</taxon>
        <taxon>Ascomycota</taxon>
        <taxon>Pezizomycotina</taxon>
        <taxon>Eurotiomycetes</taxon>
        <taxon>Eurotiomycetidae</taxon>
        <taxon>Eurotiales</taxon>
        <taxon>Aspergillaceae</taxon>
        <taxon>Aspergillus</taxon>
        <taxon>Aspergillus subgen. Circumdati</taxon>
    </lineage>
</organism>
<keyword evidence="2" id="KW-1185">Reference proteome</keyword>
<dbReference type="EMBL" id="KZ825325">
    <property type="protein sequence ID" value="RAH48246.1"/>
    <property type="molecule type" value="Genomic_DNA"/>
</dbReference>
<evidence type="ECO:0000313" key="2">
    <source>
        <dbReference type="Proteomes" id="UP000249057"/>
    </source>
</evidence>
<evidence type="ECO:0000313" key="1">
    <source>
        <dbReference type="EMBL" id="RAH48246.1"/>
    </source>
</evidence>
<dbReference type="Proteomes" id="UP000249057">
    <property type="component" value="Unassembled WGS sequence"/>
</dbReference>